<evidence type="ECO:0000256" key="1">
    <source>
        <dbReference type="SAM" id="MobiDB-lite"/>
    </source>
</evidence>
<evidence type="ECO:0000313" key="3">
    <source>
        <dbReference type="Proteomes" id="UP001589575"/>
    </source>
</evidence>
<sequence>MDPLVSRGRSTPLPRPVGTGAGEGCRGGPLTAFPRAWSGVIGWWPCRFPRDVW</sequence>
<name>A0ABV5G3A6_9MICC</name>
<proteinExistence type="predicted"/>
<protein>
    <submittedName>
        <fullName evidence="2">Uncharacterized protein</fullName>
    </submittedName>
</protein>
<dbReference type="EMBL" id="JBHMFI010000001">
    <property type="protein sequence ID" value="MFB9073409.1"/>
    <property type="molecule type" value="Genomic_DNA"/>
</dbReference>
<dbReference type="Proteomes" id="UP001589575">
    <property type="component" value="Unassembled WGS sequence"/>
</dbReference>
<feature type="region of interest" description="Disordered" evidence="1">
    <location>
        <begin position="1"/>
        <end position="25"/>
    </location>
</feature>
<reference evidence="2 3" key="1">
    <citation type="submission" date="2024-09" db="EMBL/GenBank/DDBJ databases">
        <authorList>
            <person name="Sun Q."/>
            <person name="Mori K."/>
        </authorList>
    </citation>
    <scope>NUCLEOTIDE SEQUENCE [LARGE SCALE GENOMIC DNA]</scope>
    <source>
        <strain evidence="2 3">CCM 7609</strain>
    </source>
</reference>
<evidence type="ECO:0000313" key="2">
    <source>
        <dbReference type="EMBL" id="MFB9073409.1"/>
    </source>
</evidence>
<gene>
    <name evidence="2" type="ORF">ACFFX0_20285</name>
</gene>
<organism evidence="2 3">
    <name type="scientific">Citricoccus parietis</name>
    <dbReference type="NCBI Taxonomy" id="592307"/>
    <lineage>
        <taxon>Bacteria</taxon>
        <taxon>Bacillati</taxon>
        <taxon>Actinomycetota</taxon>
        <taxon>Actinomycetes</taxon>
        <taxon>Micrococcales</taxon>
        <taxon>Micrococcaceae</taxon>
        <taxon>Citricoccus</taxon>
    </lineage>
</organism>
<comment type="caution">
    <text evidence="2">The sequence shown here is derived from an EMBL/GenBank/DDBJ whole genome shotgun (WGS) entry which is preliminary data.</text>
</comment>
<keyword evidence="3" id="KW-1185">Reference proteome</keyword>
<accession>A0ABV5G3A6</accession>